<evidence type="ECO:0000313" key="1">
    <source>
        <dbReference type="EMBL" id="PWY95477.1"/>
    </source>
</evidence>
<proteinExistence type="predicted"/>
<protein>
    <submittedName>
        <fullName evidence="1">Uncharacterized protein</fullName>
    </submittedName>
</protein>
<dbReference type="RefSeq" id="XP_025472238.1">
    <property type="nucleotide sequence ID" value="XM_025605614.1"/>
</dbReference>
<accession>A0A317XD12</accession>
<organism evidence="1 2">
    <name type="scientific">Aspergillus sclerotioniger CBS 115572</name>
    <dbReference type="NCBI Taxonomy" id="1450535"/>
    <lineage>
        <taxon>Eukaryota</taxon>
        <taxon>Fungi</taxon>
        <taxon>Dikarya</taxon>
        <taxon>Ascomycota</taxon>
        <taxon>Pezizomycotina</taxon>
        <taxon>Eurotiomycetes</taxon>
        <taxon>Eurotiomycetidae</taxon>
        <taxon>Eurotiales</taxon>
        <taxon>Aspergillaceae</taxon>
        <taxon>Aspergillus</taxon>
        <taxon>Aspergillus subgen. Circumdati</taxon>
    </lineage>
</organism>
<gene>
    <name evidence="1" type="ORF">BO94DRAFT_126273</name>
</gene>
<reference evidence="1 2" key="1">
    <citation type="submission" date="2016-12" db="EMBL/GenBank/DDBJ databases">
        <title>The genomes of Aspergillus section Nigri reveals drivers in fungal speciation.</title>
        <authorList>
            <consortium name="DOE Joint Genome Institute"/>
            <person name="Vesth T.C."/>
            <person name="Nybo J."/>
            <person name="Theobald S."/>
            <person name="Brandl J."/>
            <person name="Frisvad J.C."/>
            <person name="Nielsen K.F."/>
            <person name="Lyhne E.K."/>
            <person name="Kogle M.E."/>
            <person name="Kuo A."/>
            <person name="Riley R."/>
            <person name="Clum A."/>
            <person name="Nolan M."/>
            <person name="Lipzen A."/>
            <person name="Salamov A."/>
            <person name="Henrissat B."/>
            <person name="Wiebenga A."/>
            <person name="De Vries R.P."/>
            <person name="Grigoriev I.V."/>
            <person name="Mortensen U.H."/>
            <person name="Andersen M.R."/>
            <person name="Baker S.E."/>
        </authorList>
    </citation>
    <scope>NUCLEOTIDE SEQUENCE [LARGE SCALE GENOMIC DNA]</scope>
    <source>
        <strain evidence="1 2">CBS 115572</strain>
    </source>
</reference>
<dbReference type="AlphaFoldDB" id="A0A317XD12"/>
<evidence type="ECO:0000313" key="2">
    <source>
        <dbReference type="Proteomes" id="UP000246702"/>
    </source>
</evidence>
<name>A0A317XD12_9EURO</name>
<dbReference type="EMBL" id="MSFK01000002">
    <property type="protein sequence ID" value="PWY95477.1"/>
    <property type="molecule type" value="Genomic_DNA"/>
</dbReference>
<sequence length="164" mass="18479">MWCAVPASRRDSNPSPLPHLARFGVPLQQYRIMAPWSRNNPTVNSHLVLLVAGAKKTGLSSNRINRFGRVVLSSVTVYSPRKALSRSWWIQLGRTRPSLPAYQVVCAGNPWQGHMVSCVTVYLPKHSAWILTSLVVYKDAARSRRTLSSSSRTLIIHHPTLLRW</sequence>
<comment type="caution">
    <text evidence="1">The sequence shown here is derived from an EMBL/GenBank/DDBJ whole genome shotgun (WGS) entry which is preliminary data.</text>
</comment>
<dbReference type="Proteomes" id="UP000246702">
    <property type="component" value="Unassembled WGS sequence"/>
</dbReference>
<dbReference type="GeneID" id="37107757"/>
<keyword evidence="2" id="KW-1185">Reference proteome</keyword>